<evidence type="ECO:0000313" key="2">
    <source>
        <dbReference type="Proteomes" id="UP000215289"/>
    </source>
</evidence>
<dbReference type="AlphaFoldDB" id="A0A229Z3P4"/>
<comment type="caution">
    <text evidence="1">The sequence shown here is derived from an EMBL/GenBank/DDBJ whole genome shotgun (WGS) entry which is preliminary data.</text>
</comment>
<gene>
    <name evidence="1" type="ORF">CFD26_103743</name>
</gene>
<proteinExistence type="predicted"/>
<evidence type="ECO:0000313" key="1">
    <source>
        <dbReference type="EMBL" id="RLL99699.1"/>
    </source>
</evidence>
<sequence length="173" mass="19393">MSPFDTFPAQTLPSIAIQHPSQQERMFPVPDDKQPDLYKAEESFAPSAGEPLTTLALSWKVTYTSSRDAVRELRQVSVLGSEELLHGSIIRFEKCPTGNDRCGIGVVTGTLQQNHIRFADFKCIPSTYSGTPDVILKDSNHALKVVGRMSRSQLPHHRNLRIHDFSLQHRLLS</sequence>
<name>A0A229Z3P4_9EURO</name>
<accession>A0A229Z3P4</accession>
<reference evidence="1 2" key="1">
    <citation type="submission" date="2018-08" db="EMBL/GenBank/DDBJ databases">
        <title>Draft genome sequences of two Aspergillus turcosus clinical strains isolated from bronchoalveolar lavage fluid: one azole-susceptible and the other azole-resistant.</title>
        <authorList>
            <person name="Parent-Michaud M."/>
            <person name="Dufresne P.J."/>
            <person name="Fournier E."/>
            <person name="Martineau C."/>
            <person name="Moreira S."/>
            <person name="Perkins V."/>
            <person name="De Repentigny L."/>
            <person name="Dufresne S.F."/>
        </authorList>
    </citation>
    <scope>NUCLEOTIDE SEQUENCE [LARGE SCALE GENOMIC DNA]</scope>
    <source>
        <strain evidence="1">HMR AF 1038</strain>
    </source>
</reference>
<dbReference type="Proteomes" id="UP000215289">
    <property type="component" value="Unassembled WGS sequence"/>
</dbReference>
<keyword evidence="2" id="KW-1185">Reference proteome</keyword>
<protein>
    <submittedName>
        <fullName evidence="1">Uncharacterized protein</fullName>
    </submittedName>
</protein>
<dbReference type="EMBL" id="NIDN02000026">
    <property type="protein sequence ID" value="RLL99699.1"/>
    <property type="molecule type" value="Genomic_DNA"/>
</dbReference>
<dbReference type="OrthoDB" id="3796275at2759"/>
<organism evidence="1 2">
    <name type="scientific">Aspergillus turcosus</name>
    <dbReference type="NCBI Taxonomy" id="1245748"/>
    <lineage>
        <taxon>Eukaryota</taxon>
        <taxon>Fungi</taxon>
        <taxon>Dikarya</taxon>
        <taxon>Ascomycota</taxon>
        <taxon>Pezizomycotina</taxon>
        <taxon>Eurotiomycetes</taxon>
        <taxon>Eurotiomycetidae</taxon>
        <taxon>Eurotiales</taxon>
        <taxon>Aspergillaceae</taxon>
        <taxon>Aspergillus</taxon>
        <taxon>Aspergillus subgen. Fumigati</taxon>
    </lineage>
</organism>